<dbReference type="RefSeq" id="WP_168449058.1">
    <property type="nucleotide sequence ID" value="NZ_JAAWWK010000001.1"/>
</dbReference>
<feature type="chain" id="PRO_5047150762" evidence="2">
    <location>
        <begin position="27"/>
        <end position="405"/>
    </location>
</feature>
<reference evidence="3 4" key="1">
    <citation type="submission" date="2020-04" db="EMBL/GenBank/DDBJ databases">
        <authorList>
            <person name="Yoon J."/>
        </authorList>
    </citation>
    <scope>NUCLEOTIDE SEQUENCE [LARGE SCALE GENOMIC DNA]</scope>
    <source>
        <strain evidence="3 4">KMU-166</strain>
    </source>
</reference>
<dbReference type="EMBL" id="JAAWWK010000001">
    <property type="protein sequence ID" value="NKI16541.1"/>
    <property type="molecule type" value="Genomic_DNA"/>
</dbReference>
<gene>
    <name evidence="3" type="ORF">HCU74_03800</name>
</gene>
<name>A0ABX1GC73_9GAMM</name>
<dbReference type="InterPro" id="IPR002220">
    <property type="entry name" value="DapA-like"/>
</dbReference>
<dbReference type="Pfam" id="PF00701">
    <property type="entry name" value="DHDPS"/>
    <property type="match status" value="1"/>
</dbReference>
<keyword evidence="4" id="KW-1185">Reference proteome</keyword>
<accession>A0ABX1GC73</accession>
<evidence type="ECO:0000313" key="4">
    <source>
        <dbReference type="Proteomes" id="UP000765845"/>
    </source>
</evidence>
<keyword evidence="2" id="KW-0732">Signal</keyword>
<dbReference type="Proteomes" id="UP000765845">
    <property type="component" value="Unassembled WGS sequence"/>
</dbReference>
<protein>
    <submittedName>
        <fullName evidence="3">Dihydrodipicolinate synthase</fullName>
    </submittedName>
</protein>
<dbReference type="InterPro" id="IPR013785">
    <property type="entry name" value="Aldolase_TIM"/>
</dbReference>
<proteinExistence type="predicted"/>
<comment type="caution">
    <text evidence="3">The sequence shown here is derived from an EMBL/GenBank/DDBJ whole genome shotgun (WGS) entry which is preliminary data.</text>
</comment>
<feature type="signal peptide" evidence="2">
    <location>
        <begin position="1"/>
        <end position="26"/>
    </location>
</feature>
<dbReference type="SMART" id="SM01130">
    <property type="entry name" value="DHDPS"/>
    <property type="match status" value="1"/>
</dbReference>
<dbReference type="SUPFAM" id="SSF51569">
    <property type="entry name" value="Aldolase"/>
    <property type="match status" value="1"/>
</dbReference>
<evidence type="ECO:0000256" key="2">
    <source>
        <dbReference type="SAM" id="SignalP"/>
    </source>
</evidence>
<evidence type="ECO:0000256" key="1">
    <source>
        <dbReference type="ARBA" id="ARBA00023239"/>
    </source>
</evidence>
<organism evidence="3 4">
    <name type="scientific">Spongiibacter thalassae</name>
    <dbReference type="NCBI Taxonomy" id="2721624"/>
    <lineage>
        <taxon>Bacteria</taxon>
        <taxon>Pseudomonadati</taxon>
        <taxon>Pseudomonadota</taxon>
        <taxon>Gammaproteobacteria</taxon>
        <taxon>Cellvibrionales</taxon>
        <taxon>Spongiibacteraceae</taxon>
        <taxon>Spongiibacter</taxon>
    </lineage>
</organism>
<dbReference type="Gene3D" id="3.20.20.70">
    <property type="entry name" value="Aldolase class I"/>
    <property type="match status" value="1"/>
</dbReference>
<keyword evidence="1" id="KW-0456">Lyase</keyword>
<sequence>MNRRDIIKAAAVMGTAAFATTVASYAASMTRSSGLADDNADSLSAQKKWARENMRGIENILLPSFHPDLTTVDEDALRIEVRNTAAQGFCSTAVFPVWVKESDPRWRPMSEVIIDECRKNALFISAGAGGRVANGAKPVIDRLLLLESMGFSHVLLSFYGDSSTSEEALYEMYRECAESTALPIILYANIQPNMRHLGPQGIPVGVFKRLAALPNIVAIKISQPVDLTTTFRICDQLSESLLCAPVNLDFVPLLSRSFSNIQYSGQWCAEAVQTPGNPLAVNLMSSVIEKDFNKAFATYEQMQAAIQEFYRLQAPTIVVGGHPWLHLKYYSWLGGGNGGLLPDLGKSIEQVPPLTAADRRTMRQAFQRSGLPINDADEEEFIVGRAAWARGVRVNDFQTHPLYIK</sequence>
<evidence type="ECO:0000313" key="3">
    <source>
        <dbReference type="EMBL" id="NKI16541.1"/>
    </source>
</evidence>